<dbReference type="EMBL" id="CP138900">
    <property type="protein sequence ID" value="WPK27633.1"/>
    <property type="molecule type" value="Genomic_DNA"/>
</dbReference>
<dbReference type="Proteomes" id="UP001338582">
    <property type="component" value="Chromosome 7"/>
</dbReference>
<accession>A0AAX4HGK2</accession>
<proteinExistence type="predicted"/>
<gene>
    <name evidence="2" type="ORF">PUMCH_005030</name>
</gene>
<dbReference type="AlphaFoldDB" id="A0AAX4HGK2"/>
<evidence type="ECO:0000313" key="3">
    <source>
        <dbReference type="Proteomes" id="UP001338582"/>
    </source>
</evidence>
<keyword evidence="3" id="KW-1185">Reference proteome</keyword>
<protein>
    <submittedName>
        <fullName evidence="2">Uncharacterized protein</fullName>
    </submittedName>
</protein>
<name>A0AAX4HGK2_9ASCO</name>
<feature type="compositionally biased region" description="Basic and acidic residues" evidence="1">
    <location>
        <begin position="73"/>
        <end position="84"/>
    </location>
</feature>
<feature type="region of interest" description="Disordered" evidence="1">
    <location>
        <begin position="73"/>
        <end position="93"/>
    </location>
</feature>
<dbReference type="RefSeq" id="XP_062880011.1">
    <property type="nucleotide sequence ID" value="XM_063023941.1"/>
</dbReference>
<evidence type="ECO:0000313" key="2">
    <source>
        <dbReference type="EMBL" id="WPK27633.1"/>
    </source>
</evidence>
<reference evidence="2 3" key="1">
    <citation type="submission" date="2023-10" db="EMBL/GenBank/DDBJ databases">
        <title>Draft Genome Sequence of Candida saopaulonensis from a very Premature Infant with Sepsis.</title>
        <authorList>
            <person name="Ning Y."/>
            <person name="Dai R."/>
            <person name="Xiao M."/>
            <person name="Xu Y."/>
            <person name="Yan Q."/>
            <person name="Zhang L."/>
        </authorList>
    </citation>
    <scope>NUCLEOTIDE SEQUENCE [LARGE SCALE GENOMIC DNA]</scope>
    <source>
        <strain evidence="2 3">19XY460</strain>
    </source>
</reference>
<dbReference type="GeneID" id="88176090"/>
<evidence type="ECO:0000256" key="1">
    <source>
        <dbReference type="SAM" id="MobiDB-lite"/>
    </source>
</evidence>
<dbReference type="KEGG" id="asau:88176090"/>
<sequence>MAQGNIKLKLTKKARVTKRQSNLRAAAPLIIKPKKSAAKQTFDLKKSVGALNGTEKLIAGRVGHLEIIRGSRRQLEKQEKEKARKAAAKGNTK</sequence>
<organism evidence="2 3">
    <name type="scientific">Australozyma saopauloensis</name>
    <dbReference type="NCBI Taxonomy" id="291208"/>
    <lineage>
        <taxon>Eukaryota</taxon>
        <taxon>Fungi</taxon>
        <taxon>Dikarya</taxon>
        <taxon>Ascomycota</taxon>
        <taxon>Saccharomycotina</taxon>
        <taxon>Pichiomycetes</taxon>
        <taxon>Metschnikowiaceae</taxon>
        <taxon>Australozyma</taxon>
    </lineage>
</organism>
<dbReference type="Pfam" id="PF09495">
    <property type="entry name" value="DUF2462"/>
    <property type="match status" value="1"/>
</dbReference>
<dbReference type="InterPro" id="IPR019034">
    <property type="entry name" value="UPF0390"/>
</dbReference>